<keyword evidence="1" id="KW-0732">Signal</keyword>
<evidence type="ECO:0000313" key="4">
    <source>
        <dbReference type="Proteomes" id="UP000183983"/>
    </source>
</evidence>
<dbReference type="Pfam" id="PF00188">
    <property type="entry name" value="CAP"/>
    <property type="match status" value="1"/>
</dbReference>
<dbReference type="AlphaFoldDB" id="A0A1M7MJX5"/>
<dbReference type="CDD" id="cd05379">
    <property type="entry name" value="CAP_bacterial"/>
    <property type="match status" value="1"/>
</dbReference>
<proteinExistence type="predicted"/>
<gene>
    <name evidence="3" type="ORF">SAMN05216593_104293</name>
</gene>
<dbReference type="STRING" id="1190415.SAMN05216593_104293"/>
<organism evidence="3 4">
    <name type="scientific">Pseudomonas asturiensis</name>
    <dbReference type="NCBI Taxonomy" id="1190415"/>
    <lineage>
        <taxon>Bacteria</taxon>
        <taxon>Pseudomonadati</taxon>
        <taxon>Pseudomonadota</taxon>
        <taxon>Gammaproteobacteria</taxon>
        <taxon>Pseudomonadales</taxon>
        <taxon>Pseudomonadaceae</taxon>
        <taxon>Pseudomonas</taxon>
    </lineage>
</organism>
<dbReference type="InterPro" id="IPR035940">
    <property type="entry name" value="CAP_sf"/>
</dbReference>
<dbReference type="EMBL" id="FRDA01000004">
    <property type="protein sequence ID" value="SHM91233.1"/>
    <property type="molecule type" value="Genomic_DNA"/>
</dbReference>
<dbReference type="Gene3D" id="3.40.33.10">
    <property type="entry name" value="CAP"/>
    <property type="match status" value="1"/>
</dbReference>
<evidence type="ECO:0000256" key="1">
    <source>
        <dbReference type="SAM" id="SignalP"/>
    </source>
</evidence>
<reference evidence="3 4" key="1">
    <citation type="submission" date="2016-11" db="EMBL/GenBank/DDBJ databases">
        <authorList>
            <person name="Jaros S."/>
            <person name="Januszkiewicz K."/>
            <person name="Wedrychowicz H."/>
        </authorList>
    </citation>
    <scope>NUCLEOTIDE SEQUENCE [LARGE SCALE GENOMIC DNA]</scope>
    <source>
        <strain evidence="3 4">LMG 26898</strain>
    </source>
</reference>
<dbReference type="Proteomes" id="UP000183983">
    <property type="component" value="Unassembled WGS sequence"/>
</dbReference>
<dbReference type="PANTHER" id="PTHR31157">
    <property type="entry name" value="SCP DOMAIN-CONTAINING PROTEIN"/>
    <property type="match status" value="1"/>
</dbReference>
<dbReference type="SUPFAM" id="SSF55797">
    <property type="entry name" value="PR-1-like"/>
    <property type="match status" value="1"/>
</dbReference>
<evidence type="ECO:0000313" key="3">
    <source>
        <dbReference type="EMBL" id="SHM91233.1"/>
    </source>
</evidence>
<dbReference type="PANTHER" id="PTHR31157:SF1">
    <property type="entry name" value="SCP DOMAIN-CONTAINING PROTEIN"/>
    <property type="match status" value="1"/>
</dbReference>
<evidence type="ECO:0000259" key="2">
    <source>
        <dbReference type="Pfam" id="PF00188"/>
    </source>
</evidence>
<accession>A0A1M7MJX5</accession>
<name>A0A1M7MJX5_9PSED</name>
<dbReference type="InterPro" id="IPR014044">
    <property type="entry name" value="CAP_dom"/>
</dbReference>
<feature type="signal peptide" evidence="1">
    <location>
        <begin position="1"/>
        <end position="36"/>
    </location>
</feature>
<feature type="domain" description="SCP" evidence="2">
    <location>
        <begin position="164"/>
        <end position="291"/>
    </location>
</feature>
<protein>
    <submittedName>
        <fullName evidence="3">Uncharacterized conserved protein YkwD, contains CAP (CSP/antigen 5/PR1) domain</fullName>
    </submittedName>
</protein>
<sequence>MIGALNSPEVFMRFTTSILRIATLSLGVFMAQSALASDETQLIDSLNTWRGQVQRCGDQVSMELPPLVSDARLVLPASGNLNLQQALSRTAYPMVTVQAITLSGPRDAASALKAVQETFCHVVLDPQFIDIGVSREGRDWRIVLARSLLAARLGDWQAEGQKVLEMINVARGTARQCGAQSFAATTPLTWNAMLGTAAQGHSQAMANLHFFDHKDREGRTPGDRAELAGYVGQQVGENIAAGQDSARKVVDGWLASPGHCANLMNAGFRELGAAYATDPKSDAGIYWTAMFGTQQ</sequence>
<feature type="chain" id="PRO_5012568195" evidence="1">
    <location>
        <begin position="37"/>
        <end position="295"/>
    </location>
</feature>